<comment type="caution">
    <text evidence="1">The sequence shown here is derived from an EMBL/GenBank/DDBJ whole genome shotgun (WGS) entry which is preliminary data.</text>
</comment>
<evidence type="ECO:0000313" key="1">
    <source>
        <dbReference type="EMBL" id="KAL1868706.1"/>
    </source>
</evidence>
<protein>
    <submittedName>
        <fullName evidence="1">Uncharacterized protein</fullName>
    </submittedName>
</protein>
<name>A0ABR3WZ27_9PEZI</name>
<proteinExistence type="predicted"/>
<gene>
    <name evidence="1" type="ORF">Daus18300_005840</name>
</gene>
<dbReference type="Proteomes" id="UP001583177">
    <property type="component" value="Unassembled WGS sequence"/>
</dbReference>
<accession>A0ABR3WZ27</accession>
<organism evidence="1 2">
    <name type="scientific">Diaporthe australafricana</name>
    <dbReference type="NCBI Taxonomy" id="127596"/>
    <lineage>
        <taxon>Eukaryota</taxon>
        <taxon>Fungi</taxon>
        <taxon>Dikarya</taxon>
        <taxon>Ascomycota</taxon>
        <taxon>Pezizomycotina</taxon>
        <taxon>Sordariomycetes</taxon>
        <taxon>Sordariomycetidae</taxon>
        <taxon>Diaporthales</taxon>
        <taxon>Diaporthaceae</taxon>
        <taxon>Diaporthe</taxon>
    </lineage>
</organism>
<keyword evidence="2" id="KW-1185">Reference proteome</keyword>
<evidence type="ECO:0000313" key="2">
    <source>
        <dbReference type="Proteomes" id="UP001583177"/>
    </source>
</evidence>
<reference evidence="1 2" key="1">
    <citation type="journal article" date="2024" name="IMA Fungus">
        <title>IMA Genome - F19 : A genome assembly and annotation guide to empower mycologists, including annotated draft genome sequences of Ceratocystis pirilliformis, Diaporthe australafricana, Fusarium ophioides, Paecilomyces lecythidis, and Sporothrix stenoceras.</title>
        <authorList>
            <person name="Aylward J."/>
            <person name="Wilson A.M."/>
            <person name="Visagie C.M."/>
            <person name="Spraker J."/>
            <person name="Barnes I."/>
            <person name="Buitendag C."/>
            <person name="Ceriani C."/>
            <person name="Del Mar Angel L."/>
            <person name="du Plessis D."/>
            <person name="Fuchs T."/>
            <person name="Gasser K."/>
            <person name="Kramer D."/>
            <person name="Li W."/>
            <person name="Munsamy K."/>
            <person name="Piso A."/>
            <person name="Price J.L."/>
            <person name="Sonnekus B."/>
            <person name="Thomas C."/>
            <person name="van der Nest A."/>
            <person name="van Dijk A."/>
            <person name="van Heerden A."/>
            <person name="van Vuuren N."/>
            <person name="Yilmaz N."/>
            <person name="Duong T.A."/>
            <person name="van der Merwe N.A."/>
            <person name="Wingfield M.J."/>
            <person name="Wingfield B.D."/>
        </authorList>
    </citation>
    <scope>NUCLEOTIDE SEQUENCE [LARGE SCALE GENOMIC DNA]</scope>
    <source>
        <strain evidence="1 2">CMW 18300</strain>
    </source>
</reference>
<sequence length="154" mass="17719">MASESPNQRTVEFYLSSLWSWALEGRNRVLDALESCDLDKANFVWDNKRHWFQIRCLAADKKYVLKEYLRAQTEMENELKEQGVIQDNGSLIPTAKNVLVRTSRPRSTVVTNERRGFVEDIKGTGHIASKRVNGKVHVGREKPKAASEDEDYCF</sequence>
<dbReference type="EMBL" id="JAWRVE010000044">
    <property type="protein sequence ID" value="KAL1868706.1"/>
    <property type="molecule type" value="Genomic_DNA"/>
</dbReference>